<keyword evidence="3" id="KW-0963">Cytoplasm</keyword>
<comment type="similarity">
    <text evidence="2">Belongs to the PhoH family.</text>
</comment>
<dbReference type="GO" id="GO:0005829">
    <property type="term" value="C:cytosol"/>
    <property type="evidence" value="ECO:0007669"/>
    <property type="project" value="TreeGrafter"/>
</dbReference>
<keyword evidence="10" id="KW-1185">Reference proteome</keyword>
<keyword evidence="4" id="KW-0547">Nucleotide-binding</keyword>
<dbReference type="FunFam" id="3.40.50.300:FF:000013">
    <property type="entry name" value="PhoH family ATPase"/>
    <property type="match status" value="1"/>
</dbReference>
<evidence type="ECO:0000256" key="1">
    <source>
        <dbReference type="ARBA" id="ARBA00004496"/>
    </source>
</evidence>
<organism evidence="9 10">
    <name type="scientific">Paenochrobactrum gallinarii</name>
    <dbReference type="NCBI Taxonomy" id="643673"/>
    <lineage>
        <taxon>Bacteria</taxon>
        <taxon>Pseudomonadati</taxon>
        <taxon>Pseudomonadota</taxon>
        <taxon>Alphaproteobacteria</taxon>
        <taxon>Hyphomicrobiales</taxon>
        <taxon>Brucellaceae</taxon>
        <taxon>Paenochrobactrum</taxon>
    </lineage>
</organism>
<feature type="compositionally biased region" description="Basic and acidic residues" evidence="7">
    <location>
        <begin position="7"/>
        <end position="16"/>
    </location>
</feature>
<evidence type="ECO:0000256" key="4">
    <source>
        <dbReference type="ARBA" id="ARBA00022741"/>
    </source>
</evidence>
<gene>
    <name evidence="9" type="ORF">FHS77_001691</name>
</gene>
<dbReference type="EMBL" id="JACIIU010000006">
    <property type="protein sequence ID" value="MBB6261141.1"/>
    <property type="molecule type" value="Genomic_DNA"/>
</dbReference>
<feature type="domain" description="PhoH-like protein" evidence="8">
    <location>
        <begin position="144"/>
        <end position="347"/>
    </location>
</feature>
<dbReference type="InterPro" id="IPR051451">
    <property type="entry name" value="PhoH2-like"/>
</dbReference>
<comment type="caution">
    <text evidence="9">The sequence shown here is derived from an EMBL/GenBank/DDBJ whole genome shotgun (WGS) entry which is preliminary data.</text>
</comment>
<evidence type="ECO:0000256" key="3">
    <source>
        <dbReference type="ARBA" id="ARBA00022490"/>
    </source>
</evidence>
<keyword evidence="5" id="KW-0067">ATP-binding</keyword>
<dbReference type="PANTHER" id="PTHR30473">
    <property type="entry name" value="PROTEIN PHOH"/>
    <property type="match status" value="1"/>
</dbReference>
<evidence type="ECO:0000256" key="5">
    <source>
        <dbReference type="ARBA" id="ARBA00022840"/>
    </source>
</evidence>
<protein>
    <recommendedName>
        <fullName evidence="6">PhoH-like protein</fullName>
    </recommendedName>
</protein>
<evidence type="ECO:0000313" key="9">
    <source>
        <dbReference type="EMBL" id="MBB6261141.1"/>
    </source>
</evidence>
<dbReference type="InterPro" id="IPR027417">
    <property type="entry name" value="P-loop_NTPase"/>
</dbReference>
<comment type="subcellular location">
    <subcellularLocation>
        <location evidence="1">Cytoplasm</location>
    </subcellularLocation>
</comment>
<accession>A0A841M4A7</accession>
<reference evidence="9 10" key="1">
    <citation type="submission" date="2020-08" db="EMBL/GenBank/DDBJ databases">
        <title>Genomic Encyclopedia of Type Strains, Phase IV (KMG-IV): sequencing the most valuable type-strain genomes for metagenomic binning, comparative biology and taxonomic classification.</title>
        <authorList>
            <person name="Goeker M."/>
        </authorList>
    </citation>
    <scope>NUCLEOTIDE SEQUENCE [LARGE SCALE GENOMIC DNA]</scope>
    <source>
        <strain evidence="9 10">DSM 22336</strain>
    </source>
</reference>
<name>A0A841M4A7_9HYPH</name>
<dbReference type="GO" id="GO:0005524">
    <property type="term" value="F:ATP binding"/>
    <property type="evidence" value="ECO:0007669"/>
    <property type="project" value="UniProtKB-KW"/>
</dbReference>
<proteinExistence type="inferred from homology"/>
<evidence type="ECO:0000259" key="8">
    <source>
        <dbReference type="Pfam" id="PF02562"/>
    </source>
</evidence>
<dbReference type="SUPFAM" id="SSF52540">
    <property type="entry name" value="P-loop containing nucleoside triphosphate hydrolases"/>
    <property type="match status" value="1"/>
</dbReference>
<feature type="region of interest" description="Disordered" evidence="7">
    <location>
        <begin position="1"/>
        <end position="20"/>
    </location>
</feature>
<evidence type="ECO:0000256" key="6">
    <source>
        <dbReference type="ARBA" id="ARBA00039970"/>
    </source>
</evidence>
<dbReference type="InterPro" id="IPR003714">
    <property type="entry name" value="PhoH"/>
</dbReference>
<dbReference type="Pfam" id="PF02562">
    <property type="entry name" value="PhoH"/>
    <property type="match status" value="1"/>
</dbReference>
<evidence type="ECO:0000313" key="10">
    <source>
        <dbReference type="Proteomes" id="UP000555393"/>
    </source>
</evidence>
<evidence type="ECO:0000256" key="7">
    <source>
        <dbReference type="SAM" id="MobiDB-lite"/>
    </source>
</evidence>
<dbReference type="Proteomes" id="UP000555393">
    <property type="component" value="Unassembled WGS sequence"/>
</dbReference>
<dbReference type="Gene3D" id="3.40.50.300">
    <property type="entry name" value="P-loop containing nucleotide triphosphate hydrolases"/>
    <property type="match status" value="1"/>
</dbReference>
<dbReference type="AlphaFoldDB" id="A0A841M4A7"/>
<sequence>MSATEQLKTDKSKTETQTKLSNGASDMAHIVLTFDNNRHAIALYGQFDENLARIEQKLGVDVRSKGNELTIRGTPSATEQARRALDELYGFLQKGREITLSDVDGALRMAGNITTTAEGQLPLPTMENKGKLASAQISTRKKTIFARTPTQDAYMRALDRSELVFGVGPAGTGKTYLAVAHAAMLLERGLVERIILSRPAVEAGERLGFLPGDMKEKVDPYLRPLYDALYDMMPADKVERALTAGVIEIAPLAFMRGRTLAHAAVILDEAQNTTSMQMKMFLTRLGEGSRMIVTGDPSQIDLPAGQKSGLVEALRILDNVDGVVTVRFTQKDVVRHALVAAIVEAYDNDGRSAG</sequence>
<dbReference type="PANTHER" id="PTHR30473:SF1">
    <property type="entry name" value="PHOH-LIKE PROTEIN"/>
    <property type="match status" value="1"/>
</dbReference>
<evidence type="ECO:0000256" key="2">
    <source>
        <dbReference type="ARBA" id="ARBA00010393"/>
    </source>
</evidence>
<dbReference type="RefSeq" id="WP_184222220.1">
    <property type="nucleotide sequence ID" value="NZ_JACIIU010000006.1"/>
</dbReference>